<dbReference type="EMBL" id="LN681225">
    <property type="protein sequence ID" value="CEK11855.1"/>
    <property type="molecule type" value="Genomic_DNA"/>
</dbReference>
<keyword evidence="2" id="KW-1185">Reference proteome</keyword>
<evidence type="ECO:0000313" key="2">
    <source>
        <dbReference type="Proteomes" id="UP000032803"/>
    </source>
</evidence>
<dbReference type="OrthoDB" id="8779628at2"/>
<proteinExistence type="predicted"/>
<evidence type="ECO:0008006" key="3">
    <source>
        <dbReference type="Google" id="ProtNLM"/>
    </source>
</evidence>
<dbReference type="HOGENOM" id="CLU_2356979_0_0_6"/>
<evidence type="ECO:0000313" key="1">
    <source>
        <dbReference type="EMBL" id="CEK11855.1"/>
    </source>
</evidence>
<dbReference type="KEGG" id="lha:LHA_2861"/>
<protein>
    <recommendedName>
        <fullName evidence="3">ADP-ribosyl-(Dinitrogen reductase) hydrolase</fullName>
    </recommendedName>
</protein>
<reference evidence="2" key="1">
    <citation type="submission" date="2014-09" db="EMBL/GenBank/DDBJ databases">
        <authorList>
            <person name="Gomez-Valero L."/>
        </authorList>
    </citation>
    <scope>NUCLEOTIDE SEQUENCE [LARGE SCALE GENOMIC DNA]</scope>
    <source>
        <strain evidence="2">ATCC35250</strain>
    </source>
</reference>
<organism evidence="1 2">
    <name type="scientific">Legionella hackeliae</name>
    <dbReference type="NCBI Taxonomy" id="449"/>
    <lineage>
        <taxon>Bacteria</taxon>
        <taxon>Pseudomonadati</taxon>
        <taxon>Pseudomonadota</taxon>
        <taxon>Gammaproteobacteria</taxon>
        <taxon>Legionellales</taxon>
        <taxon>Legionellaceae</taxon>
        <taxon>Legionella</taxon>
    </lineage>
</organism>
<dbReference type="AlphaFoldDB" id="A0A0A8USK5"/>
<sequence>MYIQGATIKVKLNNLIISNRILLKLKSKHNVDVNEIEECFLNRTKGLLIDTRLNHKTTPPTYWFISSTNVGRELKIVYIELPDGRYEIKSAYAPNPTEVRIYAQYA</sequence>
<dbReference type="PATRIC" id="fig|449.7.peg.1397"/>
<dbReference type="Proteomes" id="UP000032803">
    <property type="component" value="Chromosome I"/>
</dbReference>
<gene>
    <name evidence="1" type="ORF">LHA_2861</name>
</gene>
<name>A0A0A8USK5_LEGHA</name>
<accession>A0A0A8USK5</accession>